<sequence length="214" mass="23785">MAGIKAALEISEVGEPVVLVVVVEVVAVAVEVLVGEAVAAAPVLERRLRLLHVAHNRLVRRVDPLEVDAVFLARDVRVVLQREAVEGLLNLSPGCPRRQPQRAVVVLLQHPVRGRRRPPIPRRPAPHRRRRRHPTQPPRRRRRRGRRAAQAHHHSSSGDSHGCAVLCAHARQETESTARSIDGDEPRRSSGRLGDFGSGCVVPSVDRVVELEWF</sequence>
<dbReference type="Proteomes" id="UP000015106">
    <property type="component" value="Chromosome 7"/>
</dbReference>
<evidence type="ECO:0000256" key="1">
    <source>
        <dbReference type="SAM" id="MobiDB-lite"/>
    </source>
</evidence>
<reference evidence="2" key="3">
    <citation type="submission" date="2022-06" db="UniProtKB">
        <authorList>
            <consortium name="EnsemblPlants"/>
        </authorList>
    </citation>
    <scope>IDENTIFICATION</scope>
</reference>
<evidence type="ECO:0000313" key="2">
    <source>
        <dbReference type="EnsemblPlants" id="TuG1812G0700005446.01.T01.cds320215"/>
    </source>
</evidence>
<dbReference type="AlphaFoldDB" id="A0A8R7R831"/>
<feature type="region of interest" description="Disordered" evidence="1">
    <location>
        <begin position="114"/>
        <end position="197"/>
    </location>
</feature>
<protein>
    <submittedName>
        <fullName evidence="2">Uncharacterized protein</fullName>
    </submittedName>
</protein>
<reference evidence="3" key="1">
    <citation type="journal article" date="2013" name="Nature">
        <title>Draft genome of the wheat A-genome progenitor Triticum urartu.</title>
        <authorList>
            <person name="Ling H.Q."/>
            <person name="Zhao S."/>
            <person name="Liu D."/>
            <person name="Wang J."/>
            <person name="Sun H."/>
            <person name="Zhang C."/>
            <person name="Fan H."/>
            <person name="Li D."/>
            <person name="Dong L."/>
            <person name="Tao Y."/>
            <person name="Gao C."/>
            <person name="Wu H."/>
            <person name="Li Y."/>
            <person name="Cui Y."/>
            <person name="Guo X."/>
            <person name="Zheng S."/>
            <person name="Wang B."/>
            <person name="Yu K."/>
            <person name="Liang Q."/>
            <person name="Yang W."/>
            <person name="Lou X."/>
            <person name="Chen J."/>
            <person name="Feng M."/>
            <person name="Jian J."/>
            <person name="Zhang X."/>
            <person name="Luo G."/>
            <person name="Jiang Y."/>
            <person name="Liu J."/>
            <person name="Wang Z."/>
            <person name="Sha Y."/>
            <person name="Zhang B."/>
            <person name="Wu H."/>
            <person name="Tang D."/>
            <person name="Shen Q."/>
            <person name="Xue P."/>
            <person name="Zou S."/>
            <person name="Wang X."/>
            <person name="Liu X."/>
            <person name="Wang F."/>
            <person name="Yang Y."/>
            <person name="An X."/>
            <person name="Dong Z."/>
            <person name="Zhang K."/>
            <person name="Zhang X."/>
            <person name="Luo M.C."/>
            <person name="Dvorak J."/>
            <person name="Tong Y."/>
            <person name="Wang J."/>
            <person name="Yang H."/>
            <person name="Li Z."/>
            <person name="Wang D."/>
            <person name="Zhang A."/>
            <person name="Wang J."/>
        </authorList>
    </citation>
    <scope>NUCLEOTIDE SEQUENCE</scope>
    <source>
        <strain evidence="3">cv. G1812</strain>
    </source>
</reference>
<dbReference type="Gramene" id="TuG1812G0700005446.01.T01">
    <property type="protein sequence ID" value="TuG1812G0700005446.01.T01.cds320215"/>
    <property type="gene ID" value="TuG1812G0700005446.01"/>
</dbReference>
<evidence type="ECO:0000313" key="3">
    <source>
        <dbReference type="Proteomes" id="UP000015106"/>
    </source>
</evidence>
<reference evidence="2" key="2">
    <citation type="submission" date="2018-03" db="EMBL/GenBank/DDBJ databases">
        <title>The Triticum urartu genome reveals the dynamic nature of wheat genome evolution.</title>
        <authorList>
            <person name="Ling H."/>
            <person name="Ma B."/>
            <person name="Shi X."/>
            <person name="Liu H."/>
            <person name="Dong L."/>
            <person name="Sun H."/>
            <person name="Cao Y."/>
            <person name="Gao Q."/>
            <person name="Zheng S."/>
            <person name="Li Y."/>
            <person name="Yu Y."/>
            <person name="Du H."/>
            <person name="Qi M."/>
            <person name="Li Y."/>
            <person name="Yu H."/>
            <person name="Cui Y."/>
            <person name="Wang N."/>
            <person name="Chen C."/>
            <person name="Wu H."/>
            <person name="Zhao Y."/>
            <person name="Zhang J."/>
            <person name="Li Y."/>
            <person name="Zhou W."/>
            <person name="Zhang B."/>
            <person name="Hu W."/>
            <person name="Eijk M."/>
            <person name="Tang J."/>
            <person name="Witsenboer H."/>
            <person name="Zhao S."/>
            <person name="Li Z."/>
            <person name="Zhang A."/>
            <person name="Wang D."/>
            <person name="Liang C."/>
        </authorList>
    </citation>
    <scope>NUCLEOTIDE SEQUENCE [LARGE SCALE GENOMIC DNA]</scope>
    <source>
        <strain evidence="2">cv. G1812</strain>
    </source>
</reference>
<accession>A0A8R7R831</accession>
<gene>
    <name evidence="2" type="primary">LOC125524228</name>
</gene>
<organism evidence="2 3">
    <name type="scientific">Triticum urartu</name>
    <name type="common">Red wild einkorn</name>
    <name type="synonym">Crithodium urartu</name>
    <dbReference type="NCBI Taxonomy" id="4572"/>
    <lineage>
        <taxon>Eukaryota</taxon>
        <taxon>Viridiplantae</taxon>
        <taxon>Streptophyta</taxon>
        <taxon>Embryophyta</taxon>
        <taxon>Tracheophyta</taxon>
        <taxon>Spermatophyta</taxon>
        <taxon>Magnoliopsida</taxon>
        <taxon>Liliopsida</taxon>
        <taxon>Poales</taxon>
        <taxon>Poaceae</taxon>
        <taxon>BOP clade</taxon>
        <taxon>Pooideae</taxon>
        <taxon>Triticodae</taxon>
        <taxon>Triticeae</taxon>
        <taxon>Triticinae</taxon>
        <taxon>Triticum</taxon>
    </lineage>
</organism>
<dbReference type="EnsemblPlants" id="TuG1812G0700005446.01.T01">
    <property type="protein sequence ID" value="TuG1812G0700005446.01.T01.cds320215"/>
    <property type="gene ID" value="TuG1812G0700005446.01"/>
</dbReference>
<keyword evidence="3" id="KW-1185">Reference proteome</keyword>
<proteinExistence type="predicted"/>
<name>A0A8R7R831_TRIUA</name>
<feature type="compositionally biased region" description="Basic and acidic residues" evidence="1">
    <location>
        <begin position="170"/>
        <end position="188"/>
    </location>
</feature>
<feature type="compositionally biased region" description="Basic residues" evidence="1">
    <location>
        <begin position="114"/>
        <end position="155"/>
    </location>
</feature>